<gene>
    <name evidence="4" type="ORF">BD410DRAFT_753988</name>
</gene>
<protein>
    <submittedName>
        <fullName evidence="4">SET domain-containing protein</fullName>
    </submittedName>
</protein>
<keyword evidence="2" id="KW-0812">Transmembrane</keyword>
<evidence type="ECO:0000256" key="1">
    <source>
        <dbReference type="SAM" id="MobiDB-lite"/>
    </source>
</evidence>
<sequence length="374" mass="41634">MSHKRISSRRKAREGNVETEQPARPIESLSSVTPKWPQILVFALLLLSFALWMAHSCTLLPQYFPSSRNIQNGPAFEVQDVPGKGKGTIAVRHIKQGELLLREEPLFLLPRETKGSPISLIRKKLSGLSPSKKQEFFDLSHIPPQSHFPESSEMSDEIMLSKLQTNAIAAGDAVGIFPRTARLNHGCSASFNSVYSWREREGVLVVHALKAIAPGEELLTTYMDTKKPRAERRHFLEENYGFTCGCSTCSLLEPLSKASDDRLTRMTALYSRFASWGHSVIDGKEAIRVANRIWSIGADEGYWSERGRLAADAAHVAAAHHDSVATSSWARLALKWYSWELGGDSQQVNEMNRVISNASSHDAWASRPPMKVGN</sequence>
<feature type="region of interest" description="Disordered" evidence="1">
    <location>
        <begin position="1"/>
        <end position="24"/>
    </location>
</feature>
<dbReference type="OrthoDB" id="265717at2759"/>
<proteinExistence type="predicted"/>
<dbReference type="InterPro" id="IPR001214">
    <property type="entry name" value="SET_dom"/>
</dbReference>
<evidence type="ECO:0000313" key="5">
    <source>
        <dbReference type="Proteomes" id="UP000294933"/>
    </source>
</evidence>
<evidence type="ECO:0000256" key="2">
    <source>
        <dbReference type="SAM" id="Phobius"/>
    </source>
</evidence>
<dbReference type="SUPFAM" id="SSF82199">
    <property type="entry name" value="SET domain"/>
    <property type="match status" value="1"/>
</dbReference>
<dbReference type="STRING" id="50990.A0A4Y7PRB1"/>
<evidence type="ECO:0000313" key="4">
    <source>
        <dbReference type="EMBL" id="TDL17705.1"/>
    </source>
</evidence>
<dbReference type="PROSITE" id="PS50280">
    <property type="entry name" value="SET"/>
    <property type="match status" value="1"/>
</dbReference>
<dbReference type="Proteomes" id="UP000294933">
    <property type="component" value="Unassembled WGS sequence"/>
</dbReference>
<dbReference type="InterPro" id="IPR053185">
    <property type="entry name" value="SET_domain_protein"/>
</dbReference>
<keyword evidence="5" id="KW-1185">Reference proteome</keyword>
<dbReference type="Gene3D" id="2.170.270.10">
    <property type="entry name" value="SET domain"/>
    <property type="match status" value="1"/>
</dbReference>
<feature type="domain" description="SET" evidence="3">
    <location>
        <begin position="74"/>
        <end position="223"/>
    </location>
</feature>
<feature type="compositionally biased region" description="Basic residues" evidence="1">
    <location>
        <begin position="1"/>
        <end position="12"/>
    </location>
</feature>
<dbReference type="AlphaFoldDB" id="A0A4Y7PRB1"/>
<feature type="transmembrane region" description="Helical" evidence="2">
    <location>
        <begin position="39"/>
        <end position="64"/>
    </location>
</feature>
<keyword evidence="2" id="KW-0472">Membrane</keyword>
<keyword evidence="2" id="KW-1133">Transmembrane helix</keyword>
<feature type="non-terminal residue" evidence="4">
    <location>
        <position position="374"/>
    </location>
</feature>
<organism evidence="4 5">
    <name type="scientific">Rickenella mellea</name>
    <dbReference type="NCBI Taxonomy" id="50990"/>
    <lineage>
        <taxon>Eukaryota</taxon>
        <taxon>Fungi</taxon>
        <taxon>Dikarya</taxon>
        <taxon>Basidiomycota</taxon>
        <taxon>Agaricomycotina</taxon>
        <taxon>Agaricomycetes</taxon>
        <taxon>Hymenochaetales</taxon>
        <taxon>Rickenellaceae</taxon>
        <taxon>Rickenella</taxon>
    </lineage>
</organism>
<dbReference type="PANTHER" id="PTHR47332">
    <property type="entry name" value="SET DOMAIN-CONTAINING PROTEIN 5"/>
    <property type="match status" value="1"/>
</dbReference>
<dbReference type="EMBL" id="ML170217">
    <property type="protein sequence ID" value="TDL17705.1"/>
    <property type="molecule type" value="Genomic_DNA"/>
</dbReference>
<dbReference type="VEuPathDB" id="FungiDB:BD410DRAFT_753988"/>
<dbReference type="PANTHER" id="PTHR47332:SF4">
    <property type="entry name" value="SET DOMAIN-CONTAINING PROTEIN 5"/>
    <property type="match status" value="1"/>
</dbReference>
<dbReference type="SMART" id="SM00317">
    <property type="entry name" value="SET"/>
    <property type="match status" value="1"/>
</dbReference>
<dbReference type="CDD" id="cd20071">
    <property type="entry name" value="SET_SMYD"/>
    <property type="match status" value="1"/>
</dbReference>
<reference evidence="4 5" key="1">
    <citation type="submission" date="2018-06" db="EMBL/GenBank/DDBJ databases">
        <title>A transcriptomic atlas of mushroom development highlights an independent origin of complex multicellularity.</title>
        <authorList>
            <consortium name="DOE Joint Genome Institute"/>
            <person name="Krizsan K."/>
            <person name="Almasi E."/>
            <person name="Merenyi Z."/>
            <person name="Sahu N."/>
            <person name="Viragh M."/>
            <person name="Koszo T."/>
            <person name="Mondo S."/>
            <person name="Kiss B."/>
            <person name="Balint B."/>
            <person name="Kues U."/>
            <person name="Barry K."/>
            <person name="Hegedus J.C."/>
            <person name="Henrissat B."/>
            <person name="Johnson J."/>
            <person name="Lipzen A."/>
            <person name="Ohm R."/>
            <person name="Nagy I."/>
            <person name="Pangilinan J."/>
            <person name="Yan J."/>
            <person name="Xiong Y."/>
            <person name="Grigoriev I.V."/>
            <person name="Hibbett D.S."/>
            <person name="Nagy L.G."/>
        </authorList>
    </citation>
    <scope>NUCLEOTIDE SEQUENCE [LARGE SCALE GENOMIC DNA]</scope>
    <source>
        <strain evidence="4 5">SZMC22713</strain>
    </source>
</reference>
<dbReference type="Pfam" id="PF00856">
    <property type="entry name" value="SET"/>
    <property type="match status" value="1"/>
</dbReference>
<evidence type="ECO:0000259" key="3">
    <source>
        <dbReference type="PROSITE" id="PS50280"/>
    </source>
</evidence>
<dbReference type="InterPro" id="IPR046341">
    <property type="entry name" value="SET_dom_sf"/>
</dbReference>
<accession>A0A4Y7PRB1</accession>
<name>A0A4Y7PRB1_9AGAM</name>